<sequence>MTVSSYDLPTEIWLSILRHVDSQSLFRTVRLVDRRSRSCADDIFRNEILPDFQISLNVLLESEYPLRPGGDVQLVFGFRQVTQWEDDGTEVAQYTVIRSDPEVRKQRALARWKGRAEPVAARDPLMLRVTLPPQFLVNMQGRAWQDCVCPSSDTTTGRYDKLDWKERDELLQLDWRKFMATYLRKTSALEKIADQRRQTIGSRFPMY</sequence>
<evidence type="ECO:0000259" key="1">
    <source>
        <dbReference type="PROSITE" id="PS50181"/>
    </source>
</evidence>
<dbReference type="KEGG" id="ztr:MYCGRDRAFT_110841"/>
<dbReference type="PROSITE" id="PS50181">
    <property type="entry name" value="FBOX"/>
    <property type="match status" value="1"/>
</dbReference>
<accession>F9XJN1</accession>
<dbReference type="RefSeq" id="XP_003849634.1">
    <property type="nucleotide sequence ID" value="XM_003849586.1"/>
</dbReference>
<name>F9XJN1_ZYMTI</name>
<feature type="domain" description="F-box" evidence="1">
    <location>
        <begin position="2"/>
        <end position="52"/>
    </location>
</feature>
<keyword evidence="3" id="KW-1185">Reference proteome</keyword>
<dbReference type="CDD" id="cd09917">
    <property type="entry name" value="F-box_SF"/>
    <property type="match status" value="1"/>
</dbReference>
<dbReference type="OrthoDB" id="3636523at2759"/>
<reference evidence="2 3" key="1">
    <citation type="journal article" date="2011" name="PLoS Genet.">
        <title>Finished genome of the fungal wheat pathogen Mycosphaerella graminicola reveals dispensome structure, chromosome plasticity, and stealth pathogenesis.</title>
        <authorList>
            <person name="Goodwin S.B."/>
            <person name="Ben M'barek S."/>
            <person name="Dhillon B."/>
            <person name="Wittenberg A.H.J."/>
            <person name="Crane C.F."/>
            <person name="Hane J.K."/>
            <person name="Foster A.J."/>
            <person name="Van der Lee T.A.J."/>
            <person name="Grimwood J."/>
            <person name="Aerts A."/>
            <person name="Antoniw J."/>
            <person name="Bailey A."/>
            <person name="Bluhm B."/>
            <person name="Bowler J."/>
            <person name="Bristow J."/>
            <person name="van der Burgt A."/>
            <person name="Canto-Canche B."/>
            <person name="Churchill A.C.L."/>
            <person name="Conde-Ferraez L."/>
            <person name="Cools H.J."/>
            <person name="Coutinho P.M."/>
            <person name="Csukai M."/>
            <person name="Dehal P."/>
            <person name="De Wit P."/>
            <person name="Donzelli B."/>
            <person name="van de Geest H.C."/>
            <person name="van Ham R.C.H.J."/>
            <person name="Hammond-Kosack K.E."/>
            <person name="Henrissat B."/>
            <person name="Kilian A."/>
            <person name="Kobayashi A.K."/>
            <person name="Koopmann E."/>
            <person name="Kourmpetis Y."/>
            <person name="Kuzniar A."/>
            <person name="Lindquist E."/>
            <person name="Lombard V."/>
            <person name="Maliepaard C."/>
            <person name="Martins N."/>
            <person name="Mehrabi R."/>
            <person name="Nap J.P.H."/>
            <person name="Ponomarenko A."/>
            <person name="Rudd J.J."/>
            <person name="Salamov A."/>
            <person name="Schmutz J."/>
            <person name="Schouten H.J."/>
            <person name="Shapiro H."/>
            <person name="Stergiopoulos I."/>
            <person name="Torriani S.F.F."/>
            <person name="Tu H."/>
            <person name="de Vries R.P."/>
            <person name="Waalwijk C."/>
            <person name="Ware S.B."/>
            <person name="Wiebenga A."/>
            <person name="Zwiers L.-H."/>
            <person name="Oliver R.P."/>
            <person name="Grigoriev I.V."/>
            <person name="Kema G.H.J."/>
        </authorList>
    </citation>
    <scope>NUCLEOTIDE SEQUENCE [LARGE SCALE GENOMIC DNA]</scope>
    <source>
        <strain evidence="3">CBS 115943 / IPO323</strain>
    </source>
</reference>
<dbReference type="GeneID" id="13402281"/>
<protein>
    <recommendedName>
        <fullName evidence="1">F-box domain-containing protein</fullName>
    </recommendedName>
</protein>
<dbReference type="HOGENOM" id="CLU_1503397_0_0_1"/>
<dbReference type="AlphaFoldDB" id="F9XJN1"/>
<dbReference type="VEuPathDB" id="FungiDB:ZTRI_9.471"/>
<dbReference type="InParanoid" id="F9XJN1"/>
<proteinExistence type="predicted"/>
<evidence type="ECO:0000313" key="3">
    <source>
        <dbReference type="Proteomes" id="UP000008062"/>
    </source>
</evidence>
<dbReference type="InterPro" id="IPR001810">
    <property type="entry name" value="F-box_dom"/>
</dbReference>
<dbReference type="eggNOG" id="ENOG502R8DK">
    <property type="taxonomic scope" value="Eukaryota"/>
</dbReference>
<dbReference type="OMA" id="RIDLNVW"/>
<dbReference type="EMBL" id="CM001204">
    <property type="protein sequence ID" value="EGP84610.1"/>
    <property type="molecule type" value="Genomic_DNA"/>
</dbReference>
<dbReference type="Proteomes" id="UP000008062">
    <property type="component" value="Chromosome 9"/>
</dbReference>
<gene>
    <name evidence="2" type="ORF">MYCGRDRAFT_110841</name>
</gene>
<organism evidence="2 3">
    <name type="scientific">Zymoseptoria tritici (strain CBS 115943 / IPO323)</name>
    <name type="common">Speckled leaf blotch fungus</name>
    <name type="synonym">Septoria tritici</name>
    <dbReference type="NCBI Taxonomy" id="336722"/>
    <lineage>
        <taxon>Eukaryota</taxon>
        <taxon>Fungi</taxon>
        <taxon>Dikarya</taxon>
        <taxon>Ascomycota</taxon>
        <taxon>Pezizomycotina</taxon>
        <taxon>Dothideomycetes</taxon>
        <taxon>Dothideomycetidae</taxon>
        <taxon>Mycosphaerellales</taxon>
        <taxon>Mycosphaerellaceae</taxon>
        <taxon>Zymoseptoria</taxon>
    </lineage>
</organism>
<evidence type="ECO:0000313" key="2">
    <source>
        <dbReference type="EMBL" id="EGP84610.1"/>
    </source>
</evidence>